<dbReference type="InterPro" id="IPR045497">
    <property type="entry name" value="DUF6438"/>
</dbReference>
<protein>
    <recommendedName>
        <fullName evidence="2">DUF6438 domain-containing protein</fullName>
    </recommendedName>
</protein>
<gene>
    <name evidence="3" type="ORF">GO988_18295</name>
</gene>
<dbReference type="AlphaFoldDB" id="A0A7K1TIS0"/>
<evidence type="ECO:0000313" key="3">
    <source>
        <dbReference type="EMBL" id="MVN78285.1"/>
    </source>
</evidence>
<keyword evidence="4" id="KW-1185">Reference proteome</keyword>
<dbReference type="Pfam" id="PF20033">
    <property type="entry name" value="DUF6438"/>
    <property type="match status" value="1"/>
</dbReference>
<feature type="signal peptide" evidence="1">
    <location>
        <begin position="1"/>
        <end position="18"/>
    </location>
</feature>
<feature type="chain" id="PRO_5029561427" description="DUF6438 domain-containing protein" evidence="1">
    <location>
        <begin position="19"/>
        <end position="167"/>
    </location>
</feature>
<evidence type="ECO:0000259" key="2">
    <source>
        <dbReference type="Pfam" id="PF20033"/>
    </source>
</evidence>
<feature type="domain" description="DUF6438" evidence="2">
    <location>
        <begin position="46"/>
        <end position="151"/>
    </location>
</feature>
<comment type="caution">
    <text evidence="3">The sequence shown here is derived from an EMBL/GenBank/DDBJ whole genome shotgun (WGS) entry which is preliminary data.</text>
</comment>
<sequence>MRSLSYLLALSLILPACAQKGVPQKSKATAAATAAPTPSAQAEPVLVFQRTPCYGTCPAYTATIFADGRVEYEGQRFVPVLGKHTLKLPVATVNELLAGAKRINFNSLEERYSRNTSDLPATIITVHPVGQPLKAVFADEGIPANLQGYINLLKARLDPLSGVGVTE</sequence>
<reference evidence="3 4" key="1">
    <citation type="submission" date="2019-12" db="EMBL/GenBank/DDBJ databases">
        <title>Hymenobacter sp. HMF4947 Genome sequencing and assembly.</title>
        <authorList>
            <person name="Kang H."/>
            <person name="Cha I."/>
            <person name="Kim H."/>
            <person name="Joh K."/>
        </authorList>
    </citation>
    <scope>NUCLEOTIDE SEQUENCE [LARGE SCALE GENOMIC DNA]</scope>
    <source>
        <strain evidence="3 4">HMF4947</strain>
    </source>
</reference>
<dbReference type="RefSeq" id="WP_157568189.1">
    <property type="nucleotide sequence ID" value="NZ_WQKZ01000004.1"/>
</dbReference>
<name>A0A7K1TIS0_9BACT</name>
<proteinExistence type="predicted"/>
<organism evidence="3 4">
    <name type="scientific">Hymenobacter ginkgonis</name>
    <dbReference type="NCBI Taxonomy" id="2682976"/>
    <lineage>
        <taxon>Bacteria</taxon>
        <taxon>Pseudomonadati</taxon>
        <taxon>Bacteroidota</taxon>
        <taxon>Cytophagia</taxon>
        <taxon>Cytophagales</taxon>
        <taxon>Hymenobacteraceae</taxon>
        <taxon>Hymenobacter</taxon>
    </lineage>
</organism>
<dbReference type="EMBL" id="WQKZ01000004">
    <property type="protein sequence ID" value="MVN78285.1"/>
    <property type="molecule type" value="Genomic_DNA"/>
</dbReference>
<evidence type="ECO:0000313" key="4">
    <source>
        <dbReference type="Proteomes" id="UP000441336"/>
    </source>
</evidence>
<accession>A0A7K1TIS0</accession>
<evidence type="ECO:0000256" key="1">
    <source>
        <dbReference type="SAM" id="SignalP"/>
    </source>
</evidence>
<dbReference type="Proteomes" id="UP000441336">
    <property type="component" value="Unassembled WGS sequence"/>
</dbReference>
<keyword evidence="1" id="KW-0732">Signal</keyword>